<keyword evidence="1 3" id="KW-0378">Hydrolase</keyword>
<dbReference type="PANTHER" id="PTHR43798">
    <property type="entry name" value="MONOACYLGLYCEROL LIPASE"/>
    <property type="match status" value="1"/>
</dbReference>
<dbReference type="InterPro" id="IPR029058">
    <property type="entry name" value="AB_hydrolase_fold"/>
</dbReference>
<name>A0A378Y3Q2_PAEPO</name>
<dbReference type="PANTHER" id="PTHR43798:SF31">
    <property type="entry name" value="AB HYDROLASE SUPERFAMILY PROTEIN YCLE"/>
    <property type="match status" value="1"/>
</dbReference>
<evidence type="ECO:0000259" key="2">
    <source>
        <dbReference type="Pfam" id="PF00561"/>
    </source>
</evidence>
<gene>
    <name evidence="3" type="primary">yvaM</name>
    <name evidence="3" type="ORF">NCTC10343_04820</name>
</gene>
<feature type="domain" description="AB hydrolase-1" evidence="2">
    <location>
        <begin position="22"/>
        <end position="234"/>
    </location>
</feature>
<dbReference type="InterPro" id="IPR050266">
    <property type="entry name" value="AB_hydrolase_sf"/>
</dbReference>
<organism evidence="3 4">
    <name type="scientific">Paenibacillus polymyxa</name>
    <name type="common">Bacillus polymyxa</name>
    <dbReference type="NCBI Taxonomy" id="1406"/>
    <lineage>
        <taxon>Bacteria</taxon>
        <taxon>Bacillati</taxon>
        <taxon>Bacillota</taxon>
        <taxon>Bacilli</taxon>
        <taxon>Bacillales</taxon>
        <taxon>Paenibacillaceae</taxon>
        <taxon>Paenibacillus</taxon>
    </lineage>
</organism>
<dbReference type="EC" id="3.7.1.14" evidence="3"/>
<evidence type="ECO:0000313" key="3">
    <source>
        <dbReference type="EMBL" id="SUA71892.1"/>
    </source>
</evidence>
<dbReference type="GeneID" id="93348131"/>
<evidence type="ECO:0000256" key="1">
    <source>
        <dbReference type="ARBA" id="ARBA00022801"/>
    </source>
</evidence>
<reference evidence="3 4" key="1">
    <citation type="submission" date="2018-06" db="EMBL/GenBank/DDBJ databases">
        <authorList>
            <consortium name="Pathogen Informatics"/>
            <person name="Doyle S."/>
        </authorList>
    </citation>
    <scope>NUCLEOTIDE SEQUENCE [LARGE SCALE GENOMIC DNA]</scope>
    <source>
        <strain evidence="3 4">NCTC10343</strain>
    </source>
</reference>
<dbReference type="AlphaFoldDB" id="A0A378Y3Q2"/>
<sequence length="260" mass="29572">MTTTNIHEYFMHYIDSGEGTAILFIHPPVLTSSNFTYQIKGLSPYFRTIAFDIRGHGKSQTSEQTVTYPLIAQDIKHLMDRLSLDKVFLCGYSTGGSIVLEFLLTYPDRAWGGIVVSGMSEVNEWRLRNKISLGIALSKIGAVGTIALSNAWSQTKQLSLFRKLFNDAKQGNPRNVEQYYRYSLKYNCTSRLGEINLPVLLVYGEEDKHFHPYANILHQHLPKSELVFIKKADHRLPTKAAGSLNELIKQFIDRWGENNL</sequence>
<evidence type="ECO:0000313" key="4">
    <source>
        <dbReference type="Proteomes" id="UP000254400"/>
    </source>
</evidence>
<dbReference type="SUPFAM" id="SSF53474">
    <property type="entry name" value="alpha/beta-Hydrolases"/>
    <property type="match status" value="1"/>
</dbReference>
<protein>
    <submittedName>
        <fullName evidence="3">2-hydroxy-6-oxononadienedioate/2-hydroxy-6-oxononatrienedioate hydrolase</fullName>
        <ecNumber evidence="3">3.7.1.14</ecNumber>
    </submittedName>
</protein>
<dbReference type="PRINTS" id="PR00111">
    <property type="entry name" value="ABHYDROLASE"/>
</dbReference>
<dbReference type="GO" id="GO:0016787">
    <property type="term" value="F:hydrolase activity"/>
    <property type="evidence" value="ECO:0007669"/>
    <property type="project" value="UniProtKB-KW"/>
</dbReference>
<dbReference type="EMBL" id="UGSC01000001">
    <property type="protein sequence ID" value="SUA71892.1"/>
    <property type="molecule type" value="Genomic_DNA"/>
</dbReference>
<dbReference type="Pfam" id="PF00561">
    <property type="entry name" value="Abhydrolase_1"/>
    <property type="match status" value="1"/>
</dbReference>
<accession>A0A378Y3Q2</accession>
<dbReference type="InterPro" id="IPR000073">
    <property type="entry name" value="AB_hydrolase_1"/>
</dbReference>
<dbReference type="Gene3D" id="3.40.50.1820">
    <property type="entry name" value="alpha/beta hydrolase"/>
    <property type="match status" value="1"/>
</dbReference>
<dbReference type="Proteomes" id="UP000254400">
    <property type="component" value="Unassembled WGS sequence"/>
</dbReference>
<dbReference type="RefSeq" id="WP_019688677.1">
    <property type="nucleotide sequence ID" value="NZ_CP036496.1"/>
</dbReference>
<proteinExistence type="predicted"/>
<dbReference type="GO" id="GO:0016020">
    <property type="term" value="C:membrane"/>
    <property type="evidence" value="ECO:0007669"/>
    <property type="project" value="TreeGrafter"/>
</dbReference>